<evidence type="ECO:0000313" key="6">
    <source>
        <dbReference type="Proteomes" id="UP000317371"/>
    </source>
</evidence>
<dbReference type="PANTHER" id="PTHR33397">
    <property type="entry name" value="UPF0331 PROTEIN YUTE"/>
    <property type="match status" value="1"/>
</dbReference>
<dbReference type="GO" id="GO:0004540">
    <property type="term" value="F:RNA nuclease activity"/>
    <property type="evidence" value="ECO:0007669"/>
    <property type="project" value="InterPro"/>
</dbReference>
<evidence type="ECO:0000256" key="1">
    <source>
        <dbReference type="ARBA" id="ARBA00022649"/>
    </source>
</evidence>
<sequence length="137" mass="16447">MVRVEVLRKRLEKLEEYLQILHRLRETPLATFLENPEKYGSAERFLQLAIEAIDDIGSHLVADLQLGTVEWYRDVPELLCEAGYIDETLYQRWLRMIGFRNILVHDYLDIDRHQVYQILQNHLEDFDQIRSIFAQFL</sequence>
<dbReference type="Gene3D" id="1.20.120.580">
    <property type="entry name" value="bsu32300-like"/>
    <property type="match status" value="1"/>
</dbReference>
<dbReference type="GO" id="GO:0110001">
    <property type="term" value="C:toxin-antitoxin complex"/>
    <property type="evidence" value="ECO:0007669"/>
    <property type="project" value="InterPro"/>
</dbReference>
<dbReference type="NCBIfam" id="NF047751">
    <property type="entry name" value="HepT_toxin"/>
    <property type="match status" value="1"/>
</dbReference>
<gene>
    <name evidence="5" type="ORF">FKZ61_21930</name>
</gene>
<proteinExistence type="inferred from homology"/>
<reference evidence="5 6" key="1">
    <citation type="submission" date="2019-06" db="EMBL/GenBank/DDBJ databases">
        <title>Genome sequence of Litorilinea aerophila BAA-2444.</title>
        <authorList>
            <person name="Maclea K.S."/>
            <person name="Maurais E.G."/>
            <person name="Iannazzi L.C."/>
        </authorList>
    </citation>
    <scope>NUCLEOTIDE SEQUENCE [LARGE SCALE GENOMIC DNA]</scope>
    <source>
        <strain evidence="5 6">ATCC BAA-2444</strain>
    </source>
</reference>
<comment type="similarity">
    <text evidence="4">Belongs to the HepT RNase toxin family.</text>
</comment>
<comment type="caution">
    <text evidence="5">The sequence shown here is derived from an EMBL/GenBank/DDBJ whole genome shotgun (WGS) entry which is preliminary data.</text>
</comment>
<dbReference type="InParanoid" id="A0A540V939"/>
<dbReference type="PANTHER" id="PTHR33397:SF5">
    <property type="entry name" value="RNASE YUTE-RELATED"/>
    <property type="match status" value="1"/>
</dbReference>
<dbReference type="InterPro" id="IPR052379">
    <property type="entry name" value="Type_VII_TA_RNase"/>
</dbReference>
<name>A0A540V939_9CHLR</name>
<evidence type="ECO:0000256" key="3">
    <source>
        <dbReference type="ARBA" id="ARBA00022801"/>
    </source>
</evidence>
<dbReference type="SUPFAM" id="SSF81593">
    <property type="entry name" value="Nucleotidyltransferase substrate binding subunit/domain"/>
    <property type="match status" value="1"/>
</dbReference>
<organism evidence="5 6">
    <name type="scientific">Litorilinea aerophila</name>
    <dbReference type="NCBI Taxonomy" id="1204385"/>
    <lineage>
        <taxon>Bacteria</taxon>
        <taxon>Bacillati</taxon>
        <taxon>Chloroflexota</taxon>
        <taxon>Caldilineae</taxon>
        <taxon>Caldilineales</taxon>
        <taxon>Caldilineaceae</taxon>
        <taxon>Litorilinea</taxon>
    </lineage>
</organism>
<accession>A0A540V939</accession>
<dbReference type="GO" id="GO:0016787">
    <property type="term" value="F:hydrolase activity"/>
    <property type="evidence" value="ECO:0007669"/>
    <property type="project" value="UniProtKB-KW"/>
</dbReference>
<keyword evidence="1" id="KW-1277">Toxin-antitoxin system</keyword>
<dbReference type="Proteomes" id="UP000317371">
    <property type="component" value="Unassembled WGS sequence"/>
</dbReference>
<dbReference type="EMBL" id="VIGC01000043">
    <property type="protein sequence ID" value="TQE93287.1"/>
    <property type="molecule type" value="Genomic_DNA"/>
</dbReference>
<keyword evidence="2" id="KW-0540">Nuclease</keyword>
<dbReference type="InterPro" id="IPR008201">
    <property type="entry name" value="HepT-like"/>
</dbReference>
<evidence type="ECO:0000256" key="2">
    <source>
        <dbReference type="ARBA" id="ARBA00022722"/>
    </source>
</evidence>
<dbReference type="OrthoDB" id="159782at2"/>
<dbReference type="AlphaFoldDB" id="A0A540V939"/>
<evidence type="ECO:0000313" key="5">
    <source>
        <dbReference type="EMBL" id="TQE93287.1"/>
    </source>
</evidence>
<keyword evidence="6" id="KW-1185">Reference proteome</keyword>
<dbReference type="InterPro" id="IPR037038">
    <property type="entry name" value="HepT-like_sf"/>
</dbReference>
<dbReference type="Pfam" id="PF01934">
    <property type="entry name" value="HepT-like"/>
    <property type="match status" value="1"/>
</dbReference>
<evidence type="ECO:0000256" key="4">
    <source>
        <dbReference type="ARBA" id="ARBA00024207"/>
    </source>
</evidence>
<protein>
    <submittedName>
        <fullName evidence="5">DUF86 domain-containing protein</fullName>
    </submittedName>
</protein>
<keyword evidence="3" id="KW-0378">Hydrolase</keyword>